<protein>
    <submittedName>
        <fullName evidence="12">General secretion pathway protein C</fullName>
    </submittedName>
</protein>
<keyword evidence="3" id="KW-1003">Cell membrane</keyword>
<evidence type="ECO:0000256" key="3">
    <source>
        <dbReference type="ARBA" id="ARBA00022475"/>
    </source>
</evidence>
<dbReference type="EMBL" id="CBTK010000071">
    <property type="protein sequence ID" value="CDH44362.1"/>
    <property type="molecule type" value="Genomic_DNA"/>
</dbReference>
<dbReference type="InterPro" id="IPR036034">
    <property type="entry name" value="PDZ_sf"/>
</dbReference>
<keyword evidence="7 10" id="KW-1133">Transmembrane helix</keyword>
<name>A0A7U7GA91_9GAMM</name>
<evidence type="ECO:0000256" key="8">
    <source>
        <dbReference type="ARBA" id="ARBA00023136"/>
    </source>
</evidence>
<dbReference type="Proteomes" id="UP000019184">
    <property type="component" value="Unassembled WGS sequence"/>
</dbReference>
<evidence type="ECO:0000256" key="2">
    <source>
        <dbReference type="ARBA" id="ARBA00022448"/>
    </source>
</evidence>
<sequence>MISRPEAWLRIAVVAVNAVLVIALARALAGLTLAFLVGSSVPTAAVTAPVVESSASAGINPTPTDYTAIVAWHLFGRLEAGRPVEAPPAPLPVTPLNLRLVGVFFIERGGDRALALIADGSGPERGYRIGEPLPGGARLERVQRDHVVVSRNGRQEVLNLPKLGDPNSTPSPASLPVPDQESGPTSSVEPRVIDASAMAQRLRGEMATRPQALEDIAFASSYVQNGQFVGFRLRPGRDQQLLRQLGLNSGDVITEINGSRLNNPMQGFSMLQEVMSADQVSVRVLRSGAEIPLIFSLSTPLPR</sequence>
<organism evidence="12 13">
    <name type="scientific">Candidatus Contendobacter odensis Run_B_J11</name>
    <dbReference type="NCBI Taxonomy" id="1400861"/>
    <lineage>
        <taxon>Bacteria</taxon>
        <taxon>Pseudomonadati</taxon>
        <taxon>Pseudomonadota</taxon>
        <taxon>Gammaproteobacteria</taxon>
        <taxon>Candidatus Competibacteraceae</taxon>
        <taxon>Candidatus Contendibacter</taxon>
    </lineage>
</organism>
<evidence type="ECO:0000259" key="11">
    <source>
        <dbReference type="Pfam" id="PF11356"/>
    </source>
</evidence>
<keyword evidence="4" id="KW-0997">Cell inner membrane</keyword>
<evidence type="ECO:0000256" key="6">
    <source>
        <dbReference type="ARBA" id="ARBA00022927"/>
    </source>
</evidence>
<proteinExistence type="predicted"/>
<feature type="transmembrane region" description="Helical" evidence="10">
    <location>
        <begin position="12"/>
        <end position="37"/>
    </location>
</feature>
<evidence type="ECO:0000256" key="5">
    <source>
        <dbReference type="ARBA" id="ARBA00022692"/>
    </source>
</evidence>
<gene>
    <name evidence="12" type="ORF">BN874_1620021</name>
</gene>
<evidence type="ECO:0000256" key="4">
    <source>
        <dbReference type="ARBA" id="ARBA00022519"/>
    </source>
</evidence>
<evidence type="ECO:0000256" key="9">
    <source>
        <dbReference type="SAM" id="MobiDB-lite"/>
    </source>
</evidence>
<dbReference type="Gene3D" id="2.30.30.830">
    <property type="match status" value="1"/>
</dbReference>
<comment type="caution">
    <text evidence="12">The sequence shown here is derived from an EMBL/GenBank/DDBJ whole genome shotgun (WGS) entry which is preliminary data.</text>
</comment>
<evidence type="ECO:0000313" key="13">
    <source>
        <dbReference type="Proteomes" id="UP000019184"/>
    </source>
</evidence>
<dbReference type="GO" id="GO:0015031">
    <property type="term" value="P:protein transport"/>
    <property type="evidence" value="ECO:0007669"/>
    <property type="project" value="UniProtKB-KW"/>
</dbReference>
<feature type="domain" description="Type II secretion system protein GspC N-terminal" evidence="11">
    <location>
        <begin position="19"/>
        <end position="160"/>
    </location>
</feature>
<dbReference type="AlphaFoldDB" id="A0A7U7GA91"/>
<evidence type="ECO:0000256" key="1">
    <source>
        <dbReference type="ARBA" id="ARBA00004533"/>
    </source>
</evidence>
<evidence type="ECO:0000256" key="7">
    <source>
        <dbReference type="ARBA" id="ARBA00022989"/>
    </source>
</evidence>
<comment type="subcellular location">
    <subcellularLocation>
        <location evidence="1">Cell inner membrane</location>
    </subcellularLocation>
</comment>
<accession>A0A7U7GA91</accession>
<dbReference type="SUPFAM" id="SSF50156">
    <property type="entry name" value="PDZ domain-like"/>
    <property type="match status" value="1"/>
</dbReference>
<dbReference type="GO" id="GO:0005886">
    <property type="term" value="C:plasma membrane"/>
    <property type="evidence" value="ECO:0007669"/>
    <property type="project" value="UniProtKB-SubCell"/>
</dbReference>
<dbReference type="Pfam" id="PF11356">
    <property type="entry name" value="T2SSC"/>
    <property type="match status" value="1"/>
</dbReference>
<evidence type="ECO:0000256" key="10">
    <source>
        <dbReference type="SAM" id="Phobius"/>
    </source>
</evidence>
<keyword evidence="13" id="KW-1185">Reference proteome</keyword>
<keyword evidence="5 10" id="KW-0812">Transmembrane</keyword>
<evidence type="ECO:0000313" key="12">
    <source>
        <dbReference type="EMBL" id="CDH44362.1"/>
    </source>
</evidence>
<keyword evidence="6" id="KW-0653">Protein transport</keyword>
<reference evidence="12 13" key="1">
    <citation type="journal article" date="2014" name="ISME J.">
        <title>Candidatus Competibacter-lineage genomes retrieved from metagenomes reveal functional metabolic diversity.</title>
        <authorList>
            <person name="McIlroy S.J."/>
            <person name="Albertsen M."/>
            <person name="Andresen E.K."/>
            <person name="Saunders A.M."/>
            <person name="Kristiansen R."/>
            <person name="Stokholm-Bjerregaard M."/>
            <person name="Nielsen K.L."/>
            <person name="Nielsen P.H."/>
        </authorList>
    </citation>
    <scope>NUCLEOTIDE SEQUENCE [LARGE SCALE GENOMIC DNA]</scope>
    <source>
        <strain evidence="12 13">Run_B_J11</strain>
    </source>
</reference>
<dbReference type="Gene3D" id="2.30.42.10">
    <property type="match status" value="1"/>
</dbReference>
<keyword evidence="2" id="KW-0813">Transport</keyword>
<dbReference type="InterPro" id="IPR024961">
    <property type="entry name" value="T2SS_GspC_N"/>
</dbReference>
<keyword evidence="8 10" id="KW-0472">Membrane</keyword>
<feature type="region of interest" description="Disordered" evidence="9">
    <location>
        <begin position="155"/>
        <end position="191"/>
    </location>
</feature>